<evidence type="ECO:0000313" key="3">
    <source>
        <dbReference type="EMBL" id="KAF2762656.1"/>
    </source>
</evidence>
<dbReference type="PANTHER" id="PTHR14778:SF2">
    <property type="entry name" value="KINETOCHORE-ASSOCIATED PROTEIN DSN1 HOMOLOG"/>
    <property type="match status" value="1"/>
</dbReference>
<reference evidence="3" key="1">
    <citation type="journal article" date="2020" name="Stud. Mycol.">
        <title>101 Dothideomycetes genomes: a test case for predicting lifestyles and emergence of pathogens.</title>
        <authorList>
            <person name="Haridas S."/>
            <person name="Albert R."/>
            <person name="Binder M."/>
            <person name="Bloem J."/>
            <person name="Labutti K."/>
            <person name="Salamov A."/>
            <person name="Andreopoulos B."/>
            <person name="Baker S."/>
            <person name="Barry K."/>
            <person name="Bills G."/>
            <person name="Bluhm B."/>
            <person name="Cannon C."/>
            <person name="Castanera R."/>
            <person name="Culley D."/>
            <person name="Daum C."/>
            <person name="Ezra D."/>
            <person name="Gonzalez J."/>
            <person name="Henrissat B."/>
            <person name="Kuo A."/>
            <person name="Liang C."/>
            <person name="Lipzen A."/>
            <person name="Lutzoni F."/>
            <person name="Magnuson J."/>
            <person name="Mondo S."/>
            <person name="Nolan M."/>
            <person name="Ohm R."/>
            <person name="Pangilinan J."/>
            <person name="Park H.-J."/>
            <person name="Ramirez L."/>
            <person name="Alfaro M."/>
            <person name="Sun H."/>
            <person name="Tritt A."/>
            <person name="Yoshinaga Y."/>
            <person name="Zwiers L.-H."/>
            <person name="Turgeon B."/>
            <person name="Goodwin S."/>
            <person name="Spatafora J."/>
            <person name="Crous P."/>
            <person name="Grigoriev I."/>
        </authorList>
    </citation>
    <scope>NUCLEOTIDE SEQUENCE</scope>
    <source>
        <strain evidence="3">CBS 121739</strain>
    </source>
</reference>
<evidence type="ECO:0000256" key="2">
    <source>
        <dbReference type="SAM" id="MobiDB-lite"/>
    </source>
</evidence>
<proteinExistence type="predicted"/>
<feature type="region of interest" description="Disordered" evidence="2">
    <location>
        <begin position="185"/>
        <end position="247"/>
    </location>
</feature>
<gene>
    <name evidence="3" type="ORF">EJ05DRAFT_495528</name>
</gene>
<dbReference type="AlphaFoldDB" id="A0A6A6WKH2"/>
<feature type="region of interest" description="Disordered" evidence="2">
    <location>
        <begin position="362"/>
        <end position="392"/>
    </location>
</feature>
<evidence type="ECO:0000313" key="4">
    <source>
        <dbReference type="Proteomes" id="UP000799437"/>
    </source>
</evidence>
<dbReference type="Pfam" id="PF08202">
    <property type="entry name" value="MIS13"/>
    <property type="match status" value="1"/>
</dbReference>
<dbReference type="GO" id="GO:0007059">
    <property type="term" value="P:chromosome segregation"/>
    <property type="evidence" value="ECO:0007669"/>
    <property type="project" value="InterPro"/>
</dbReference>
<dbReference type="GeneID" id="54487315"/>
<dbReference type="Proteomes" id="UP000799437">
    <property type="component" value="Unassembled WGS sequence"/>
</dbReference>
<dbReference type="PANTHER" id="PTHR14778">
    <property type="entry name" value="KINETOCHORE-ASSOCIATED PROTEIN DSN1 HOMOLOG"/>
    <property type="match status" value="1"/>
</dbReference>
<sequence length="509" mass="55983">MSSDQRGTRRRSARLAFEDEQPEPAGKRTKTDANGTSGKGTSRANGATTQPKRTRAAYDEEDDGFQFTRGRTTKSRAAPAHRPEPIAEEPNSKPAGVPSAKRKKTPVAAADLQPAPRKEPARRSSRLSGETLQTVPPRADPDLDRQTKRPKQILSKQPISKVPQTFLDANDERVEFVGANEPALKVAKKRSPTKIALPSTDTPMNKRNKEMRKEGATSNRRSSSGLRGRRASALMESGQSSVPHEQVPTDDYYKHIDMDLIEPKRMAQLLTWCASKALLEKPSGAAKDHNAIMAARQIQKELLDDFASKPAMSNWFSRPDDSPSTSLVRKPNPRNVENAARLKDLEAEIDRLEEQERAWKSLTQASTSLPEPPTRERQKASANVPDNINPNVLDDPVQSSILASLTGVPVDLPPELAPVSFAPDSTPTDVSARLTTLSQSLEPTIDVFADGVHKLSQYRQTAERAAEKILNGTAERLEKREQDVKEKVGTSNIGTDDVLRALGGMLNRR</sequence>
<dbReference type="GO" id="GO:0000444">
    <property type="term" value="C:MIS12/MIND type complex"/>
    <property type="evidence" value="ECO:0007669"/>
    <property type="project" value="InterPro"/>
</dbReference>
<feature type="coiled-coil region" evidence="1">
    <location>
        <begin position="335"/>
        <end position="362"/>
    </location>
</feature>
<feature type="compositionally biased region" description="Low complexity" evidence="2">
    <location>
        <begin position="220"/>
        <end position="234"/>
    </location>
</feature>
<dbReference type="OrthoDB" id="3364649at2759"/>
<feature type="region of interest" description="Disordered" evidence="2">
    <location>
        <begin position="314"/>
        <end position="335"/>
    </location>
</feature>
<accession>A0A6A6WKH2</accession>
<feature type="compositionally biased region" description="Polar residues" evidence="2">
    <location>
        <begin position="32"/>
        <end position="51"/>
    </location>
</feature>
<protein>
    <submittedName>
        <fullName evidence="3">Uncharacterized protein</fullName>
    </submittedName>
</protein>
<dbReference type="EMBL" id="ML996565">
    <property type="protein sequence ID" value="KAF2762656.1"/>
    <property type="molecule type" value="Genomic_DNA"/>
</dbReference>
<evidence type="ECO:0000256" key="1">
    <source>
        <dbReference type="SAM" id="Coils"/>
    </source>
</evidence>
<dbReference type="InterPro" id="IPR013218">
    <property type="entry name" value="Dsn1/Mis13"/>
</dbReference>
<feature type="region of interest" description="Disordered" evidence="2">
    <location>
        <begin position="1"/>
        <end position="165"/>
    </location>
</feature>
<name>A0A6A6WKH2_9PEZI</name>
<feature type="compositionally biased region" description="Polar residues" evidence="2">
    <location>
        <begin position="380"/>
        <end position="390"/>
    </location>
</feature>
<keyword evidence="4" id="KW-1185">Reference proteome</keyword>
<keyword evidence="1" id="KW-0175">Coiled coil</keyword>
<dbReference type="RefSeq" id="XP_033605107.1">
    <property type="nucleotide sequence ID" value="XM_033746261.1"/>
</dbReference>
<dbReference type="GO" id="GO:0051301">
    <property type="term" value="P:cell division"/>
    <property type="evidence" value="ECO:0007669"/>
    <property type="project" value="InterPro"/>
</dbReference>
<organism evidence="3 4">
    <name type="scientific">Pseudovirgaria hyperparasitica</name>
    <dbReference type="NCBI Taxonomy" id="470096"/>
    <lineage>
        <taxon>Eukaryota</taxon>
        <taxon>Fungi</taxon>
        <taxon>Dikarya</taxon>
        <taxon>Ascomycota</taxon>
        <taxon>Pezizomycotina</taxon>
        <taxon>Dothideomycetes</taxon>
        <taxon>Dothideomycetes incertae sedis</taxon>
        <taxon>Acrospermales</taxon>
        <taxon>Acrospermaceae</taxon>
        <taxon>Pseudovirgaria</taxon>
    </lineage>
</organism>